<comment type="caution">
    <text evidence="2">The sequence shown here is derived from an EMBL/GenBank/DDBJ whole genome shotgun (WGS) entry which is preliminary data.</text>
</comment>
<proteinExistence type="inferred from homology"/>
<dbReference type="HOGENOM" id="CLU_812453_0_0_1"/>
<dbReference type="AlphaFoldDB" id="A8BU50"/>
<name>A8BU50_GIAIC</name>
<dbReference type="RefSeq" id="XP_001704814.1">
    <property type="nucleotide sequence ID" value="XM_001704762.1"/>
</dbReference>
<reference evidence="2 3" key="1">
    <citation type="journal article" date="2007" name="Science">
        <title>Genomic minimalism in the early diverging intestinal parasite Giardia lamblia.</title>
        <authorList>
            <person name="Morrison H.G."/>
            <person name="McArthur A.G."/>
            <person name="Gillin F.D."/>
            <person name="Aley S.B."/>
            <person name="Adam R.D."/>
            <person name="Olsen G.J."/>
            <person name="Best A.A."/>
            <person name="Cande W.Z."/>
            <person name="Chen F."/>
            <person name="Cipriano M.J."/>
            <person name="Davids B.J."/>
            <person name="Dawson S.C."/>
            <person name="Elmendorf H.G."/>
            <person name="Hehl A.B."/>
            <person name="Holder M.E."/>
            <person name="Huse S.M."/>
            <person name="Kim U.U."/>
            <person name="Lasek-Nesselquist E."/>
            <person name="Manning G."/>
            <person name="Nigam A."/>
            <person name="Nixon J.E."/>
            <person name="Palm D."/>
            <person name="Passamaneck N.E."/>
            <person name="Prabhu A."/>
            <person name="Reich C.I."/>
            <person name="Reiner D.S."/>
            <person name="Samuelson J."/>
            <person name="Svard S.G."/>
            <person name="Sogin M.L."/>
        </authorList>
    </citation>
    <scope>NUCLEOTIDE SEQUENCE [LARGE SCALE GENOMIC DNA]</scope>
    <source>
        <strain evidence="2 3">WB C6</strain>
    </source>
</reference>
<dbReference type="EMBL" id="AACB03000002">
    <property type="protein sequence ID" value="KAE8304570.1"/>
    <property type="molecule type" value="Genomic_DNA"/>
</dbReference>
<comment type="similarity">
    <text evidence="1">Belongs to the choline/ethanolamine kinase family.</text>
</comment>
<organism evidence="2 3">
    <name type="scientific">Giardia intestinalis (strain ATCC 50803 / WB clone C6)</name>
    <name type="common">Giardia lamblia</name>
    <dbReference type="NCBI Taxonomy" id="184922"/>
    <lineage>
        <taxon>Eukaryota</taxon>
        <taxon>Metamonada</taxon>
        <taxon>Diplomonadida</taxon>
        <taxon>Hexamitidae</taxon>
        <taxon>Giardiinae</taxon>
        <taxon>Giardia</taxon>
    </lineage>
</organism>
<evidence type="ECO:0000313" key="2">
    <source>
        <dbReference type="EMBL" id="KAE8304570.1"/>
    </source>
</evidence>
<dbReference type="Pfam" id="PF01633">
    <property type="entry name" value="Choline_kinase"/>
    <property type="match status" value="1"/>
</dbReference>
<dbReference type="GO" id="GO:0006646">
    <property type="term" value="P:phosphatidylethanolamine biosynthetic process"/>
    <property type="evidence" value="ECO:0000318"/>
    <property type="project" value="GO_Central"/>
</dbReference>
<dbReference type="PANTHER" id="PTHR22603:SF93">
    <property type="entry name" value="RE24176P"/>
    <property type="match status" value="1"/>
</dbReference>
<dbReference type="GO" id="GO:0004305">
    <property type="term" value="F:ethanolamine kinase activity"/>
    <property type="evidence" value="ECO:0000318"/>
    <property type="project" value="GO_Central"/>
</dbReference>
<dbReference type="SUPFAM" id="SSF56112">
    <property type="entry name" value="Protein kinase-like (PK-like)"/>
    <property type="match status" value="1"/>
</dbReference>
<dbReference type="Proteomes" id="UP000001548">
    <property type="component" value="Unassembled WGS sequence"/>
</dbReference>
<keyword evidence="3" id="KW-1185">Reference proteome</keyword>
<dbReference type="InterPro" id="IPR011009">
    <property type="entry name" value="Kinase-like_dom_sf"/>
</dbReference>
<keyword evidence="2" id="KW-0418">Kinase</keyword>
<gene>
    <name evidence="2" type="ORF">GL50803_004596</name>
</gene>
<sequence>MAVFKDDIALGRNVTEALGILERELGSQYCYCRTLEGCSNEVHIIEDVHSGSAYIVRFTRQSRFQNYSVERKILSHVVGRSVATSQAYLFADGIVTACIEGHCIESDKMLGDSPYYELIARQMRRLHEISVQDDGASAMHLESHYGLKSLLDISVDYMGKGREAEVLYKLYSEDGVLGQLVNNHPSLLWTCISHNDLHSGNIIYCPSTQEVRFIDWEYSTYSINAFDIACFFLEFTGIDCEISAFPCASKRQDFYRHYFGNSNLLIDSLCLFFVPLACLFWAAWSSGVDGIDVYTKNRTRLGHAVLRKLANEIWPQCGLVPGKEDYELLELVDFTFQSLYTN</sequence>
<dbReference type="GeneID" id="5697665"/>
<dbReference type="VEuPathDB" id="GiardiaDB:GL50803_4596"/>
<dbReference type="KEGG" id="gla:GL50803_004596"/>
<dbReference type="GO" id="GO:0006656">
    <property type="term" value="P:phosphatidylcholine biosynthetic process"/>
    <property type="evidence" value="ECO:0000318"/>
    <property type="project" value="GO_Central"/>
</dbReference>
<keyword evidence="2" id="KW-0808">Transferase</keyword>
<protein>
    <submittedName>
        <fullName evidence="2">Ethanolamine kinase</fullName>
    </submittedName>
</protein>
<dbReference type="PANTHER" id="PTHR22603">
    <property type="entry name" value="CHOLINE/ETHANOALAMINE KINASE"/>
    <property type="match status" value="1"/>
</dbReference>
<dbReference type="GO" id="GO:0004103">
    <property type="term" value="F:choline kinase activity"/>
    <property type="evidence" value="ECO:0000318"/>
    <property type="project" value="GO_Central"/>
</dbReference>
<dbReference type="GO" id="GO:0005737">
    <property type="term" value="C:cytoplasm"/>
    <property type="evidence" value="ECO:0000318"/>
    <property type="project" value="GO_Central"/>
</dbReference>
<dbReference type="STRING" id="184922.A8BU50"/>
<evidence type="ECO:0000313" key="3">
    <source>
        <dbReference type="Proteomes" id="UP000001548"/>
    </source>
</evidence>
<dbReference type="Gene3D" id="3.90.1200.10">
    <property type="match status" value="1"/>
</dbReference>
<evidence type="ECO:0000256" key="1">
    <source>
        <dbReference type="ARBA" id="ARBA00038211"/>
    </source>
</evidence>
<dbReference type="OMA" id="ISAFPCA"/>
<accession>A8BU50</accession>